<protein>
    <submittedName>
        <fullName evidence="1">Uncharacterized protein</fullName>
    </submittedName>
</protein>
<reference evidence="1" key="1">
    <citation type="journal article" date="2014" name="Front. Microbiol.">
        <title>High frequency of phylogenetically diverse reductive dehalogenase-homologous genes in deep subseafloor sedimentary metagenomes.</title>
        <authorList>
            <person name="Kawai M."/>
            <person name="Futagami T."/>
            <person name="Toyoda A."/>
            <person name="Takaki Y."/>
            <person name="Nishi S."/>
            <person name="Hori S."/>
            <person name="Arai W."/>
            <person name="Tsubouchi T."/>
            <person name="Morono Y."/>
            <person name="Uchiyama I."/>
            <person name="Ito T."/>
            <person name="Fujiyama A."/>
            <person name="Inagaki F."/>
            <person name="Takami H."/>
        </authorList>
    </citation>
    <scope>NUCLEOTIDE SEQUENCE</scope>
    <source>
        <strain evidence="1">Expedition CK06-06</strain>
    </source>
</reference>
<evidence type="ECO:0000313" key="1">
    <source>
        <dbReference type="EMBL" id="GAJ11826.1"/>
    </source>
</evidence>
<name>X1VD73_9ZZZZ</name>
<gene>
    <name evidence="1" type="ORF">S12H4_42109</name>
</gene>
<sequence>MTVQMAFPFLQEIDYESRGVATIEGWPVLNQPTQSGWIHRRWYWGLTEALDDAIRASRLVSRRLYVVQVNWHFTEKDPPAEKIWAITVKPPFSGVIGAFYCPQLDYYVVAGGTDFFVPGESPEIITRKKKKAEEEFNSSV</sequence>
<accession>X1VD73</accession>
<proteinExistence type="predicted"/>
<dbReference type="AlphaFoldDB" id="X1VD73"/>
<dbReference type="EMBL" id="BARW01025733">
    <property type="protein sequence ID" value="GAJ11826.1"/>
    <property type="molecule type" value="Genomic_DNA"/>
</dbReference>
<comment type="caution">
    <text evidence="1">The sequence shown here is derived from an EMBL/GenBank/DDBJ whole genome shotgun (WGS) entry which is preliminary data.</text>
</comment>
<organism evidence="1">
    <name type="scientific">marine sediment metagenome</name>
    <dbReference type="NCBI Taxonomy" id="412755"/>
    <lineage>
        <taxon>unclassified sequences</taxon>
        <taxon>metagenomes</taxon>
        <taxon>ecological metagenomes</taxon>
    </lineage>
</organism>